<dbReference type="PANTHER" id="PTHR46796">
    <property type="entry name" value="HTH-TYPE TRANSCRIPTIONAL ACTIVATOR RHAS-RELATED"/>
    <property type="match status" value="1"/>
</dbReference>
<keyword evidence="7" id="KW-1185">Reference proteome</keyword>
<keyword evidence="4" id="KW-0804">Transcription</keyword>
<dbReference type="SUPFAM" id="SSF51215">
    <property type="entry name" value="Regulatory protein AraC"/>
    <property type="match status" value="1"/>
</dbReference>
<dbReference type="InterPro" id="IPR003313">
    <property type="entry name" value="AraC-bd"/>
</dbReference>
<feature type="domain" description="HTH araC/xylS-type" evidence="5">
    <location>
        <begin position="176"/>
        <end position="274"/>
    </location>
</feature>
<dbReference type="PROSITE" id="PS00041">
    <property type="entry name" value="HTH_ARAC_FAMILY_1"/>
    <property type="match status" value="1"/>
</dbReference>
<dbReference type="InterPro" id="IPR009057">
    <property type="entry name" value="Homeodomain-like_sf"/>
</dbReference>
<name>A0A6P1NLM4_9MICC</name>
<protein>
    <submittedName>
        <fullName evidence="6">Helix-turn-helix domain-containing protein</fullName>
    </submittedName>
</protein>
<accession>A0A6P1NLM4</accession>
<dbReference type="KEGG" id="psey:GU243_17935"/>
<dbReference type="InterPro" id="IPR018062">
    <property type="entry name" value="HTH_AraC-typ_CS"/>
</dbReference>
<dbReference type="GO" id="GO:0003700">
    <property type="term" value="F:DNA-binding transcription factor activity"/>
    <property type="evidence" value="ECO:0007669"/>
    <property type="project" value="InterPro"/>
</dbReference>
<organism evidence="6 7">
    <name type="scientific">Pseudarthrobacter psychrotolerans</name>
    <dbReference type="NCBI Taxonomy" id="2697569"/>
    <lineage>
        <taxon>Bacteria</taxon>
        <taxon>Bacillati</taxon>
        <taxon>Actinomycetota</taxon>
        <taxon>Actinomycetes</taxon>
        <taxon>Micrococcales</taxon>
        <taxon>Micrococcaceae</taxon>
        <taxon>Pseudarthrobacter</taxon>
    </lineage>
</organism>
<dbReference type="EMBL" id="CP047898">
    <property type="protein sequence ID" value="QHK21276.1"/>
    <property type="molecule type" value="Genomic_DNA"/>
</dbReference>
<evidence type="ECO:0000256" key="3">
    <source>
        <dbReference type="ARBA" id="ARBA00023159"/>
    </source>
</evidence>
<dbReference type="InterPro" id="IPR050204">
    <property type="entry name" value="AraC_XylS_family_regulators"/>
</dbReference>
<keyword evidence="3" id="KW-0010">Activator</keyword>
<gene>
    <name evidence="6" type="ORF">GU243_17935</name>
</gene>
<evidence type="ECO:0000256" key="4">
    <source>
        <dbReference type="ARBA" id="ARBA00023163"/>
    </source>
</evidence>
<dbReference type="InterPro" id="IPR018060">
    <property type="entry name" value="HTH_AraC"/>
</dbReference>
<dbReference type="SUPFAM" id="SSF46689">
    <property type="entry name" value="Homeodomain-like"/>
    <property type="match status" value="1"/>
</dbReference>
<dbReference type="Pfam" id="PF02311">
    <property type="entry name" value="AraC_binding"/>
    <property type="match status" value="1"/>
</dbReference>
<keyword evidence="2" id="KW-0238">DNA-binding</keyword>
<sequence length="278" mass="30729">MDNWSSYRLPSPRLRDMGLACLGAGEQSGQLPSFSGRTLSTHGMVIVSEGSGTFGVRGKVFEVTAPSVIWLFPGVSHGYGPGPRGWKEHWILFTGPTARAFEEMGCFAREHPVVQFDTASWPELRATLGLFPALRAALSGTGTRGELEASVLTQRVLVDSRKHHRKNPDEPKAPHERLLAVLRDSAYEPVRLSDLAATLKVSDAELRRCIQAATGLGPKEFVLQLRLSRAQSLLADTDLPVQRISTLTGYGDPAYFSRLFARKTGYSPSRFRQEHRRE</sequence>
<dbReference type="AlphaFoldDB" id="A0A6P1NLM4"/>
<dbReference type="PROSITE" id="PS01124">
    <property type="entry name" value="HTH_ARAC_FAMILY_2"/>
    <property type="match status" value="1"/>
</dbReference>
<dbReference type="Pfam" id="PF12833">
    <property type="entry name" value="HTH_18"/>
    <property type="match status" value="1"/>
</dbReference>
<keyword evidence="1" id="KW-0805">Transcription regulation</keyword>
<evidence type="ECO:0000256" key="1">
    <source>
        <dbReference type="ARBA" id="ARBA00023015"/>
    </source>
</evidence>
<evidence type="ECO:0000259" key="5">
    <source>
        <dbReference type="PROSITE" id="PS01124"/>
    </source>
</evidence>
<evidence type="ECO:0000313" key="6">
    <source>
        <dbReference type="EMBL" id="QHK21276.1"/>
    </source>
</evidence>
<dbReference type="Gene3D" id="1.10.10.60">
    <property type="entry name" value="Homeodomain-like"/>
    <property type="match status" value="1"/>
</dbReference>
<dbReference type="SMART" id="SM00342">
    <property type="entry name" value="HTH_ARAC"/>
    <property type="match status" value="1"/>
</dbReference>
<dbReference type="Proteomes" id="UP000464186">
    <property type="component" value="Chromosome"/>
</dbReference>
<reference evidence="6 7" key="1">
    <citation type="submission" date="2020-01" db="EMBL/GenBank/DDBJ databases">
        <title>Pseudarthrobacter psychrotolerans sp. nov., isolated from antarctic soil.</title>
        <authorList>
            <person name="Shin Y."/>
            <person name="Park W."/>
        </authorList>
    </citation>
    <scope>NUCLEOTIDE SEQUENCE [LARGE SCALE GENOMIC DNA]</scope>
    <source>
        <strain evidence="6 7">YJ56</strain>
    </source>
</reference>
<dbReference type="GO" id="GO:0043565">
    <property type="term" value="F:sequence-specific DNA binding"/>
    <property type="evidence" value="ECO:0007669"/>
    <property type="project" value="InterPro"/>
</dbReference>
<proteinExistence type="predicted"/>
<evidence type="ECO:0000256" key="2">
    <source>
        <dbReference type="ARBA" id="ARBA00023125"/>
    </source>
</evidence>
<dbReference type="InterPro" id="IPR037923">
    <property type="entry name" value="HTH-like"/>
</dbReference>
<evidence type="ECO:0000313" key="7">
    <source>
        <dbReference type="Proteomes" id="UP000464186"/>
    </source>
</evidence>